<feature type="domain" description="Fibronectin type-III" evidence="2">
    <location>
        <begin position="269"/>
        <end position="374"/>
    </location>
</feature>
<dbReference type="SMART" id="SM00060">
    <property type="entry name" value="FN3"/>
    <property type="match status" value="4"/>
</dbReference>
<dbReference type="eggNOG" id="KOG2177">
    <property type="taxonomic scope" value="Eukaryota"/>
</dbReference>
<proteinExistence type="predicted"/>
<evidence type="ECO:0000256" key="1">
    <source>
        <dbReference type="SAM" id="SignalP"/>
    </source>
</evidence>
<dbReference type="HOGENOM" id="CLU_250159_0_0_1"/>
<protein>
    <recommendedName>
        <fullName evidence="2">Fibronectin type-III domain-containing protein</fullName>
    </recommendedName>
</protein>
<reference evidence="3 5" key="1">
    <citation type="journal article" date="2012" name="Nature">
        <title>Algal genomes reveal evolutionary mosaicism and the fate of nucleomorphs.</title>
        <authorList>
            <consortium name="DOE Joint Genome Institute"/>
            <person name="Curtis B.A."/>
            <person name="Tanifuji G."/>
            <person name="Burki F."/>
            <person name="Gruber A."/>
            <person name="Irimia M."/>
            <person name="Maruyama S."/>
            <person name="Arias M.C."/>
            <person name="Ball S.G."/>
            <person name="Gile G.H."/>
            <person name="Hirakawa Y."/>
            <person name="Hopkins J.F."/>
            <person name="Kuo A."/>
            <person name="Rensing S.A."/>
            <person name="Schmutz J."/>
            <person name="Symeonidi A."/>
            <person name="Elias M."/>
            <person name="Eveleigh R.J."/>
            <person name="Herman E.K."/>
            <person name="Klute M.J."/>
            <person name="Nakayama T."/>
            <person name="Obornik M."/>
            <person name="Reyes-Prieto A."/>
            <person name="Armbrust E.V."/>
            <person name="Aves S.J."/>
            <person name="Beiko R.G."/>
            <person name="Coutinho P."/>
            <person name="Dacks J.B."/>
            <person name="Durnford D.G."/>
            <person name="Fast N.M."/>
            <person name="Green B.R."/>
            <person name="Grisdale C.J."/>
            <person name="Hempel F."/>
            <person name="Henrissat B."/>
            <person name="Hoppner M.P."/>
            <person name="Ishida K."/>
            <person name="Kim E."/>
            <person name="Koreny L."/>
            <person name="Kroth P.G."/>
            <person name="Liu Y."/>
            <person name="Malik S.B."/>
            <person name="Maier U.G."/>
            <person name="McRose D."/>
            <person name="Mock T."/>
            <person name="Neilson J.A."/>
            <person name="Onodera N.T."/>
            <person name="Poole A.M."/>
            <person name="Pritham E.J."/>
            <person name="Richards T.A."/>
            <person name="Rocap G."/>
            <person name="Roy S.W."/>
            <person name="Sarai C."/>
            <person name="Schaack S."/>
            <person name="Shirato S."/>
            <person name="Slamovits C.H."/>
            <person name="Spencer D.F."/>
            <person name="Suzuki S."/>
            <person name="Worden A.Z."/>
            <person name="Zauner S."/>
            <person name="Barry K."/>
            <person name="Bell C."/>
            <person name="Bharti A.K."/>
            <person name="Crow J.A."/>
            <person name="Grimwood J."/>
            <person name="Kramer R."/>
            <person name="Lindquist E."/>
            <person name="Lucas S."/>
            <person name="Salamov A."/>
            <person name="McFadden G.I."/>
            <person name="Lane C.E."/>
            <person name="Keeling P.J."/>
            <person name="Gray M.W."/>
            <person name="Grigoriev I.V."/>
            <person name="Archibald J.M."/>
        </authorList>
    </citation>
    <scope>NUCLEOTIDE SEQUENCE</scope>
    <source>
        <strain evidence="3 5">CCMP2712</strain>
    </source>
</reference>
<feature type="domain" description="Fibronectin type-III" evidence="2">
    <location>
        <begin position="566"/>
        <end position="666"/>
    </location>
</feature>
<feature type="signal peptide" evidence="1">
    <location>
        <begin position="1"/>
        <end position="27"/>
    </location>
</feature>
<dbReference type="eggNOG" id="KOG0613">
    <property type="taxonomic scope" value="Eukaryota"/>
</dbReference>
<dbReference type="InterPro" id="IPR013783">
    <property type="entry name" value="Ig-like_fold"/>
</dbReference>
<dbReference type="KEGG" id="gtt:GUITHDRAFT_103053"/>
<dbReference type="STRING" id="905079.L1JRQ2"/>
<evidence type="ECO:0000313" key="4">
    <source>
        <dbReference type="EnsemblProtists" id="EKX51132"/>
    </source>
</evidence>
<dbReference type="Proteomes" id="UP000011087">
    <property type="component" value="Unassembled WGS sequence"/>
</dbReference>
<keyword evidence="5" id="KW-1185">Reference proteome</keyword>
<dbReference type="GeneID" id="17307900"/>
<dbReference type="PaxDb" id="55529-EKX51132"/>
<dbReference type="SUPFAM" id="SSF57184">
    <property type="entry name" value="Growth factor receptor domain"/>
    <property type="match status" value="1"/>
</dbReference>
<dbReference type="SMART" id="SM01411">
    <property type="entry name" value="Ephrin_rec_like"/>
    <property type="match status" value="2"/>
</dbReference>
<dbReference type="InterPro" id="IPR036116">
    <property type="entry name" value="FN3_sf"/>
</dbReference>
<dbReference type="Gene3D" id="2.120.10.30">
    <property type="entry name" value="TolB, C-terminal domain"/>
    <property type="match status" value="2"/>
</dbReference>
<dbReference type="CDD" id="cd00063">
    <property type="entry name" value="FN3"/>
    <property type="match status" value="2"/>
</dbReference>
<gene>
    <name evidence="3" type="ORF">GUITHDRAFT_103053</name>
</gene>
<dbReference type="EnsemblProtists" id="EKX51132">
    <property type="protein sequence ID" value="EKX51132"/>
    <property type="gene ID" value="GUITHDRAFT_103053"/>
</dbReference>
<dbReference type="OrthoDB" id="5969272at2759"/>
<dbReference type="InterPro" id="IPR011042">
    <property type="entry name" value="6-blade_b-propeller_TolB-like"/>
</dbReference>
<dbReference type="SUPFAM" id="SSF49265">
    <property type="entry name" value="Fibronectin type III"/>
    <property type="match status" value="2"/>
</dbReference>
<organism evidence="3">
    <name type="scientific">Guillardia theta (strain CCMP2712)</name>
    <name type="common">Cryptophyte</name>
    <dbReference type="NCBI Taxonomy" id="905079"/>
    <lineage>
        <taxon>Eukaryota</taxon>
        <taxon>Cryptophyceae</taxon>
        <taxon>Pyrenomonadales</taxon>
        <taxon>Geminigeraceae</taxon>
        <taxon>Guillardia</taxon>
    </lineage>
</organism>
<feature type="chain" id="PRO_5008771817" description="Fibronectin type-III domain-containing protein" evidence="1">
    <location>
        <begin position="28"/>
        <end position="1472"/>
    </location>
</feature>
<dbReference type="EMBL" id="JH992976">
    <property type="protein sequence ID" value="EKX51132.1"/>
    <property type="molecule type" value="Genomic_DNA"/>
</dbReference>
<dbReference type="PANTHER" id="PTHR46388:SF2">
    <property type="entry name" value="NHL REPEAT-CONTAINING PROTEIN 2"/>
    <property type="match status" value="1"/>
</dbReference>
<reference evidence="4" key="3">
    <citation type="submission" date="2016-03" db="UniProtKB">
        <authorList>
            <consortium name="EnsemblProtists"/>
        </authorList>
    </citation>
    <scope>IDENTIFICATION</scope>
</reference>
<keyword evidence="1" id="KW-0732">Signal</keyword>
<name>L1JRQ2_GUITC</name>
<dbReference type="PANTHER" id="PTHR46388">
    <property type="entry name" value="NHL REPEAT-CONTAINING PROTEIN 2"/>
    <property type="match status" value="1"/>
</dbReference>
<accession>L1JRQ2</accession>
<dbReference type="RefSeq" id="XP_005838112.1">
    <property type="nucleotide sequence ID" value="XM_005838055.1"/>
</dbReference>
<dbReference type="Pfam" id="PF00041">
    <property type="entry name" value="fn3"/>
    <property type="match status" value="1"/>
</dbReference>
<dbReference type="PROSITE" id="PS50853">
    <property type="entry name" value="FN3"/>
    <property type="match status" value="2"/>
</dbReference>
<dbReference type="InterPro" id="IPR003961">
    <property type="entry name" value="FN3_dom"/>
</dbReference>
<evidence type="ECO:0000313" key="5">
    <source>
        <dbReference type="Proteomes" id="UP000011087"/>
    </source>
</evidence>
<reference evidence="5" key="2">
    <citation type="submission" date="2012-11" db="EMBL/GenBank/DDBJ databases">
        <authorList>
            <person name="Kuo A."/>
            <person name="Curtis B.A."/>
            <person name="Tanifuji G."/>
            <person name="Burki F."/>
            <person name="Gruber A."/>
            <person name="Irimia M."/>
            <person name="Maruyama S."/>
            <person name="Arias M.C."/>
            <person name="Ball S.G."/>
            <person name="Gile G.H."/>
            <person name="Hirakawa Y."/>
            <person name="Hopkins J.F."/>
            <person name="Rensing S.A."/>
            <person name="Schmutz J."/>
            <person name="Symeonidi A."/>
            <person name="Elias M."/>
            <person name="Eveleigh R.J."/>
            <person name="Herman E.K."/>
            <person name="Klute M.J."/>
            <person name="Nakayama T."/>
            <person name="Obornik M."/>
            <person name="Reyes-Prieto A."/>
            <person name="Armbrust E.V."/>
            <person name="Aves S.J."/>
            <person name="Beiko R.G."/>
            <person name="Coutinho P."/>
            <person name="Dacks J.B."/>
            <person name="Durnford D.G."/>
            <person name="Fast N.M."/>
            <person name="Green B.R."/>
            <person name="Grisdale C."/>
            <person name="Hempe F."/>
            <person name="Henrissat B."/>
            <person name="Hoppner M.P."/>
            <person name="Ishida K.-I."/>
            <person name="Kim E."/>
            <person name="Koreny L."/>
            <person name="Kroth P.G."/>
            <person name="Liu Y."/>
            <person name="Malik S.-B."/>
            <person name="Maier U.G."/>
            <person name="McRose D."/>
            <person name="Mock T."/>
            <person name="Neilson J.A."/>
            <person name="Onodera N.T."/>
            <person name="Poole A.M."/>
            <person name="Pritham E.J."/>
            <person name="Richards T.A."/>
            <person name="Rocap G."/>
            <person name="Roy S.W."/>
            <person name="Sarai C."/>
            <person name="Schaack S."/>
            <person name="Shirato S."/>
            <person name="Slamovits C.H."/>
            <person name="Spencer D.F."/>
            <person name="Suzuki S."/>
            <person name="Worden A.Z."/>
            <person name="Zauner S."/>
            <person name="Barry K."/>
            <person name="Bell C."/>
            <person name="Bharti A.K."/>
            <person name="Crow J.A."/>
            <person name="Grimwood J."/>
            <person name="Kramer R."/>
            <person name="Lindquist E."/>
            <person name="Lucas S."/>
            <person name="Salamov A."/>
            <person name="McFadden G.I."/>
            <person name="Lane C.E."/>
            <person name="Keeling P.J."/>
            <person name="Gray M.W."/>
            <person name="Grigoriev I.V."/>
            <person name="Archibald J.M."/>
        </authorList>
    </citation>
    <scope>NUCLEOTIDE SEQUENCE</scope>
    <source>
        <strain evidence="5">CCMP2712</strain>
    </source>
</reference>
<evidence type="ECO:0000313" key="3">
    <source>
        <dbReference type="EMBL" id="EKX51132.1"/>
    </source>
</evidence>
<dbReference type="Gene3D" id="2.60.40.10">
    <property type="entry name" value="Immunoglobulins"/>
    <property type="match status" value="3"/>
</dbReference>
<dbReference type="SUPFAM" id="SSF63825">
    <property type="entry name" value="YWTD domain"/>
    <property type="match status" value="1"/>
</dbReference>
<dbReference type="InterPro" id="IPR009030">
    <property type="entry name" value="Growth_fac_rcpt_cys_sf"/>
</dbReference>
<sequence length="1472" mass="157658">MTHDRYIQSLKTLLFILLEVFLASTDALDIDFSQSRQIQTASVRISGPLLFTLDWTQPERVDELDYYLITLEFVDSFQDAVQYKYHVRNNLTSVRIDGSEFVPISSSQPLNAFREDVNYTFAINGVYSGEIWGDTTFFVPNPIQALNTPHAPENVSLTWSIPFHLVVHYVLPPDSELYNVPEVIYDIEWYAMKTVGNETSGNETAGIKSAPVLVLNESFVDDGSGQKSYAFPDLKGTLMFVRLRVAKNVTLVSPGLWSPLSNGLRVIDVPSPVLFDFASGRTGGSAYLAVKAHVPSDTGDDLSTNIPILEYEVNVSLYDNFSEALPTSYDAGALLWTAADLEEGTMYYVRARARNPVGFGNFSSASYRLLVPPSAPGLTMQYRVPLTVNFSWQAPLDLGYGPGVELSDLVAQSFFYQIYYSTTLPLALSSGVGLLNLSGGLQNNTFYVQDARKGDIVHFAVRGKNLAEQYGTWSTELNVTVIDLPGPTDTGAGFTNNENFVIRYELQFSNASWPSAVAYTTNTLLDGLEAGVALRVQVRAVNPVGAGNFSSLSDPITPLRLPSSPFIRNVTVLSDAGSSLVVAVNFSAPADDGLDGVEVSLSYFILATSEEGGCDNVTGEAAQGATGFILPAVTKGCNYTFRVRARNAAGYGSYSSPVTRLLVGLPSAPRVQQVSLLGELLENKFSWALTASWTLPEDTGGGGPDVAFIKDYLVKVSQDPSFSQLIAQEEVSNTTLHLTFDTSQLQTRLPLLLRISARNLLGLGLPAVNSTDIVRVLSVQNVSLTFFEPSVQDIQEATAGSLVGCVVEFSLPSNVNQFDTLVVKFVDFDLSRVSPVNDTLKVLEGGIISSYSGPFALSWGSLPADQVQLNLSAPVSVTAGSLFSFSLSNLTCRHWSGRTSFELRVLSSSGLVAEVFDVPGLLLLPGSLSANVSILDQRVQASAVVQLMPSLENLIPASAILNLTVSSQFVLEDYLTVQTSDLLGDFTLQAEGRSIVITRQGPEVSYGQLLSFSLLGLKSVANMTVLEPFALQTRRVEGEVIDQISPLLPSYSFRPASAGNLSCPAGTYLERLGCTNCPGNSSSPTGSTSILNCTCIPGFTGIITSLTSSCSPCPPGTSKQLPGNGTCQPCGPETYSPREGQAACPPNDDLRACDNLACKFQKVSKDAVLWNPLAWLSFGGPAPGKLIPDSELYYSLPGQNRILKFDRQSGAILLDAGCQSGRLPSDVAVPAASACFNMPTAMLKVGNSLIIADTMNFALRQLDLSSSTVSTLPVGTPGFAGTADGNRSTAQLELPIGLAASSSTGSSSTLYLLDNNRVRMVNVITGEVQTLAGSGANGFVDGVGTSAEFHSPRDIVLDGDKLYIADSGSHRIRTLSISTRDVSTLAGYAWKQGTQDGKGTFARFLSPFSLALSSAVNSLALSAPETDSSTSVNMIYIANRARVDRCYVCAPSCQDGQTFIPLCDGIDDNICE</sequence>
<evidence type="ECO:0000259" key="2">
    <source>
        <dbReference type="PROSITE" id="PS50853"/>
    </source>
</evidence>